<evidence type="ECO:0000313" key="3">
    <source>
        <dbReference type="EMBL" id="MFK4639468.1"/>
    </source>
</evidence>
<gene>
    <name evidence="3" type="ORF">ABIA52_002357</name>
</gene>
<dbReference type="Gene3D" id="3.90.226.10">
    <property type="entry name" value="2-enoyl-CoA Hydratase, Chain A, domain 1"/>
    <property type="match status" value="1"/>
</dbReference>
<dbReference type="PANTHER" id="PTHR11941">
    <property type="entry name" value="ENOYL-COA HYDRATASE-RELATED"/>
    <property type="match status" value="1"/>
</dbReference>
<evidence type="ECO:0000313" key="4">
    <source>
        <dbReference type="Proteomes" id="UP001620520"/>
    </source>
</evidence>
<reference evidence="3 4" key="1">
    <citation type="submission" date="2024-10" db="EMBL/GenBank/DDBJ databases">
        <title>Novel secondary metabolite-producing bacteria for plant disease control.</title>
        <authorList>
            <person name="Chevrette M."/>
        </authorList>
    </citation>
    <scope>NUCLEOTIDE SEQUENCE [LARGE SCALE GENOMIC DNA]</scope>
    <source>
        <strain evidence="3 4">J30 TE3557</strain>
    </source>
</reference>
<organism evidence="3 4">
    <name type="scientific">Paenarthrobacter histidinolovorans</name>
    <dbReference type="NCBI Taxonomy" id="43664"/>
    <lineage>
        <taxon>Bacteria</taxon>
        <taxon>Bacillati</taxon>
        <taxon>Actinomycetota</taxon>
        <taxon>Actinomycetes</taxon>
        <taxon>Micrococcales</taxon>
        <taxon>Micrococcaceae</taxon>
        <taxon>Paenarthrobacter</taxon>
    </lineage>
</organism>
<dbReference type="PANTHER" id="PTHR11941:SF54">
    <property type="entry name" value="ENOYL-COA HYDRATASE, MITOCHONDRIAL"/>
    <property type="match status" value="1"/>
</dbReference>
<dbReference type="GO" id="GO:0004300">
    <property type="term" value="F:enoyl-CoA hydratase activity"/>
    <property type="evidence" value="ECO:0007669"/>
    <property type="project" value="UniProtKB-EC"/>
</dbReference>
<keyword evidence="3" id="KW-0456">Lyase</keyword>
<dbReference type="InterPro" id="IPR001753">
    <property type="entry name" value="Enoyl-CoA_hydra/iso"/>
</dbReference>
<evidence type="ECO:0000256" key="1">
    <source>
        <dbReference type="ARBA" id="ARBA00005254"/>
    </source>
</evidence>
<comment type="caution">
    <text evidence="3">The sequence shown here is derived from an EMBL/GenBank/DDBJ whole genome shotgun (WGS) entry which is preliminary data.</text>
</comment>
<dbReference type="Proteomes" id="UP001620520">
    <property type="component" value="Unassembled WGS sequence"/>
</dbReference>
<evidence type="ECO:0000256" key="2">
    <source>
        <dbReference type="RuleBase" id="RU003707"/>
    </source>
</evidence>
<dbReference type="RefSeq" id="WP_404594537.1">
    <property type="nucleotide sequence ID" value="NZ_JBIYEW010000003.1"/>
</dbReference>
<dbReference type="CDD" id="cd06558">
    <property type="entry name" value="crotonase-like"/>
    <property type="match status" value="1"/>
</dbReference>
<dbReference type="InterPro" id="IPR029045">
    <property type="entry name" value="ClpP/crotonase-like_dom_sf"/>
</dbReference>
<dbReference type="SUPFAM" id="SSF52096">
    <property type="entry name" value="ClpP/crotonase"/>
    <property type="match status" value="1"/>
</dbReference>
<proteinExistence type="inferred from homology"/>
<dbReference type="InterPro" id="IPR018376">
    <property type="entry name" value="Enoyl-CoA_hyd/isom_CS"/>
</dbReference>
<dbReference type="PROSITE" id="PS00166">
    <property type="entry name" value="ENOYL_COA_HYDRATASE"/>
    <property type="match status" value="1"/>
</dbReference>
<protein>
    <submittedName>
        <fullName evidence="3">Enoyl-CoA hydratase</fullName>
        <ecNumber evidence="3">4.2.1.17</ecNumber>
    </submittedName>
</protein>
<dbReference type="EC" id="4.2.1.17" evidence="3"/>
<keyword evidence="4" id="KW-1185">Reference proteome</keyword>
<dbReference type="Pfam" id="PF00378">
    <property type="entry name" value="ECH_1"/>
    <property type="match status" value="1"/>
</dbReference>
<dbReference type="EMBL" id="JBIYEW010000003">
    <property type="protein sequence ID" value="MFK4639468.1"/>
    <property type="molecule type" value="Genomic_DNA"/>
</dbReference>
<sequence>MPMIEDHTLGTIRLETSPSSVATITIDRPRKLNALSLELLAELEACLQAVEKSDARVLVLRTAGDRAFCVGADIGQFSAFSPIQMWNSWIKEGHKVFRQLAVLRQPTIAVIDGAALGGGLELALACDFRIASTTAKLGLPEVSIGTIPGWGGTERLTALVGEARAKQLILAGRQIRAETALQWGLVTETAEATSLEEAVDDLVADILRGAPVAQQTAKQLVRAAAQGVDSAILEAIASGFTTNTRDFHTGMNSFRDKTTPTFTGY</sequence>
<name>A0ABW8N7C5_9MICC</name>
<comment type="similarity">
    <text evidence="1 2">Belongs to the enoyl-CoA hydratase/isomerase family.</text>
</comment>
<accession>A0ABW8N7C5</accession>